<proteinExistence type="predicted"/>
<dbReference type="InParanoid" id="L0HBV2"/>
<sequence precursor="true">MHSDPIRFCWERISVHSVISLLIILVAMLFIAGCTTAPVSENQTMITTATTVITPSPVVTSTPQSKVFYTATIAQQNSSHPERIRMDSDVYNKGEIIEFYLVNEGPDAITCIGELTECRIFFWKNESNWEELPRPVGAYYPPATYQLCSVSNRGPSYLGAGQRTPVFHLITTKWVPGRYKIQSDCLNASREFILRNTTTI</sequence>
<evidence type="ECO:0000256" key="1">
    <source>
        <dbReference type="SAM" id="Phobius"/>
    </source>
</evidence>
<dbReference type="eggNOG" id="arCOG07676">
    <property type="taxonomic scope" value="Archaea"/>
</dbReference>
<dbReference type="EMBL" id="CP003167">
    <property type="protein sequence ID" value="AGB02202.1"/>
    <property type="molecule type" value="Genomic_DNA"/>
</dbReference>
<keyword evidence="1" id="KW-1133">Transmembrane helix</keyword>
<evidence type="ECO:0000313" key="2">
    <source>
        <dbReference type="EMBL" id="AGB02202.1"/>
    </source>
</evidence>
<organism evidence="2 3">
    <name type="scientific">Methanoregula formicica (strain DSM 22288 / NBRC 105244 / SMSP)</name>
    <dbReference type="NCBI Taxonomy" id="593750"/>
    <lineage>
        <taxon>Archaea</taxon>
        <taxon>Methanobacteriati</taxon>
        <taxon>Methanobacteriota</taxon>
        <taxon>Stenosarchaea group</taxon>
        <taxon>Methanomicrobia</taxon>
        <taxon>Methanomicrobiales</taxon>
        <taxon>Methanoregulaceae</taxon>
        <taxon>Methanoregula</taxon>
    </lineage>
</organism>
<keyword evidence="1" id="KW-0812">Transmembrane</keyword>
<evidence type="ECO:0000313" key="3">
    <source>
        <dbReference type="Proteomes" id="UP000010824"/>
    </source>
</evidence>
<dbReference type="PROSITE" id="PS51257">
    <property type="entry name" value="PROKAR_LIPOPROTEIN"/>
    <property type="match status" value="1"/>
</dbReference>
<keyword evidence="3" id="KW-1185">Reference proteome</keyword>
<reference evidence="2 3" key="2">
    <citation type="journal article" date="2014" name="Genome Announc.">
        <title>Complete Genome Sequence of Methanoregula formicica SMSPT, a Mesophilic Hydrogenotrophic Methanogen Isolated from a Methanogenic Upflow Anaerobic Sludge Blanket Reactor.</title>
        <authorList>
            <person name="Yamamoto K."/>
            <person name="Tamaki H."/>
            <person name="Cadillo-Quiroz H."/>
            <person name="Imachi H."/>
            <person name="Kyrpides N."/>
            <person name="Woyke T."/>
            <person name="Goodwin L."/>
            <person name="Zinder S.H."/>
            <person name="Kamagata Y."/>
            <person name="Liu W.T."/>
        </authorList>
    </citation>
    <scope>NUCLEOTIDE SEQUENCE [LARGE SCALE GENOMIC DNA]</scope>
    <source>
        <strain evidence="3">DSM 22288 / NBRC 105244 / SMSP</strain>
    </source>
</reference>
<accession>L0HBV2</accession>
<dbReference type="Proteomes" id="UP000010824">
    <property type="component" value="Chromosome"/>
</dbReference>
<dbReference type="HOGENOM" id="CLU_1478905_0_0_2"/>
<gene>
    <name evidence="2" type="ordered locus">Metfor_1156</name>
</gene>
<keyword evidence="1" id="KW-0472">Membrane</keyword>
<protein>
    <submittedName>
        <fullName evidence="2">Uncharacterized protein</fullName>
    </submittedName>
</protein>
<dbReference type="KEGG" id="mfo:Metfor_1156"/>
<reference evidence="3" key="1">
    <citation type="submission" date="2011-12" db="EMBL/GenBank/DDBJ databases">
        <title>Complete sequence of Methanoregula formicicum SMSP.</title>
        <authorList>
            <person name="Lucas S."/>
            <person name="Han J."/>
            <person name="Lapidus A."/>
            <person name="Cheng J.-F."/>
            <person name="Goodwin L."/>
            <person name="Pitluck S."/>
            <person name="Peters L."/>
            <person name="Ovchinnikova G."/>
            <person name="Teshima H."/>
            <person name="Detter J.C."/>
            <person name="Han C."/>
            <person name="Tapia R."/>
            <person name="Land M."/>
            <person name="Hauser L."/>
            <person name="Kyrpides N."/>
            <person name="Ivanova N."/>
            <person name="Pagani I."/>
            <person name="Imachi H."/>
            <person name="Tamaki H."/>
            <person name="Sekiguchi Y."/>
            <person name="Kamagata Y."/>
            <person name="Cadillo-Quiroz H."/>
            <person name="Zinder S."/>
            <person name="Liu W.-T."/>
            <person name="Woyke T."/>
        </authorList>
    </citation>
    <scope>NUCLEOTIDE SEQUENCE [LARGE SCALE GENOMIC DNA]</scope>
    <source>
        <strain evidence="3">DSM 22288 / NBRC 105244 / SMSP</strain>
    </source>
</reference>
<feature type="transmembrane region" description="Helical" evidence="1">
    <location>
        <begin position="12"/>
        <end position="33"/>
    </location>
</feature>
<dbReference type="AlphaFoldDB" id="L0HBV2"/>
<dbReference type="eggNOG" id="arCOG07571">
    <property type="taxonomic scope" value="Archaea"/>
</dbReference>
<name>L0HBV2_METFS</name>